<protein>
    <recommendedName>
        <fullName evidence="3">NlpC/P60 domain-containing protein</fullName>
    </recommendedName>
</protein>
<dbReference type="AlphaFoldDB" id="A0A3S0PJW2"/>
<dbReference type="EMBL" id="RYYV01000004">
    <property type="protein sequence ID" value="RUL77712.1"/>
    <property type="molecule type" value="Genomic_DNA"/>
</dbReference>
<gene>
    <name evidence="1" type="ORF">EKH80_07530</name>
</gene>
<sequence>MPADVVAVCQGHWERWKHDCSGFAHAVADELGISLEGNANQMVDAMNADGSGWIKLGHSGSQAQKYANDGYFVIAGLKASGHGHVAVIVPTTQNSAYPIGYWGRYGGTGRQNTALNWSWNHTDLQQVDYFAIRIPGGGQ</sequence>
<organism evidence="1 2">
    <name type="scientific">Dyella choica</name>
    <dbReference type="NCBI Taxonomy" id="1927959"/>
    <lineage>
        <taxon>Bacteria</taxon>
        <taxon>Pseudomonadati</taxon>
        <taxon>Pseudomonadota</taxon>
        <taxon>Gammaproteobacteria</taxon>
        <taxon>Lysobacterales</taxon>
        <taxon>Rhodanobacteraceae</taxon>
        <taxon>Dyella</taxon>
    </lineage>
</organism>
<dbReference type="Gene3D" id="3.90.1720.10">
    <property type="entry name" value="endopeptidase domain like (from Nostoc punctiforme)"/>
    <property type="match status" value="1"/>
</dbReference>
<evidence type="ECO:0008006" key="3">
    <source>
        <dbReference type="Google" id="ProtNLM"/>
    </source>
</evidence>
<accession>A0A3S0PJW2</accession>
<keyword evidence="2" id="KW-1185">Reference proteome</keyword>
<name>A0A3S0PJW2_9GAMM</name>
<evidence type="ECO:0000313" key="2">
    <source>
        <dbReference type="Proteomes" id="UP000274358"/>
    </source>
</evidence>
<dbReference type="RefSeq" id="WP_126684106.1">
    <property type="nucleotide sequence ID" value="NZ_RYYV01000004.1"/>
</dbReference>
<dbReference type="Proteomes" id="UP000274358">
    <property type="component" value="Unassembled WGS sequence"/>
</dbReference>
<dbReference type="OrthoDB" id="8450839at2"/>
<comment type="caution">
    <text evidence="1">The sequence shown here is derived from an EMBL/GenBank/DDBJ whole genome shotgun (WGS) entry which is preliminary data.</text>
</comment>
<reference evidence="1 2" key="1">
    <citation type="submission" date="2018-12" db="EMBL/GenBank/DDBJ databases">
        <title>Dyella dinghuensis sp. nov. DHOA06 and Dyella choica sp. nov. 4M-K27, isolated from forest soil.</title>
        <authorList>
            <person name="Qiu L.-H."/>
            <person name="Gao Z.-H."/>
        </authorList>
    </citation>
    <scope>NUCLEOTIDE SEQUENCE [LARGE SCALE GENOMIC DNA]</scope>
    <source>
        <strain evidence="1 2">4M-K27</strain>
    </source>
</reference>
<proteinExistence type="predicted"/>
<evidence type="ECO:0000313" key="1">
    <source>
        <dbReference type="EMBL" id="RUL77712.1"/>
    </source>
</evidence>